<sequence>MQKLKAMGMELETDWNLEKNTAYESKDEVWEMQQQKMNYVNSRDDFHVDLELALLARNMSQASYCSADYQRAWNTTLCTSTLP</sequence>
<dbReference type="AlphaFoldDB" id="A0A0L0F1N5"/>
<name>A0A0L0F1N5_9EUKA</name>
<evidence type="ECO:0000313" key="2">
    <source>
        <dbReference type="Proteomes" id="UP000054560"/>
    </source>
</evidence>
<dbReference type="EMBL" id="KQ250623">
    <property type="protein sequence ID" value="KNC70630.1"/>
    <property type="molecule type" value="Genomic_DNA"/>
</dbReference>
<feature type="non-terminal residue" evidence="1">
    <location>
        <position position="83"/>
    </location>
</feature>
<protein>
    <submittedName>
        <fullName evidence="1">Uncharacterized protein</fullName>
    </submittedName>
</protein>
<keyword evidence="2" id="KW-1185">Reference proteome</keyword>
<accession>A0A0L0F1N5</accession>
<dbReference type="Proteomes" id="UP000054560">
    <property type="component" value="Unassembled WGS sequence"/>
</dbReference>
<organism evidence="1 2">
    <name type="scientific">Sphaeroforma arctica JP610</name>
    <dbReference type="NCBI Taxonomy" id="667725"/>
    <lineage>
        <taxon>Eukaryota</taxon>
        <taxon>Ichthyosporea</taxon>
        <taxon>Ichthyophonida</taxon>
        <taxon>Sphaeroforma</taxon>
    </lineage>
</organism>
<gene>
    <name evidence="1" type="ORF">SARC_16840</name>
</gene>
<reference evidence="1 2" key="1">
    <citation type="submission" date="2011-02" db="EMBL/GenBank/DDBJ databases">
        <title>The Genome Sequence of Sphaeroforma arctica JP610.</title>
        <authorList>
            <consortium name="The Broad Institute Genome Sequencing Platform"/>
            <person name="Russ C."/>
            <person name="Cuomo C."/>
            <person name="Young S.K."/>
            <person name="Zeng Q."/>
            <person name="Gargeya S."/>
            <person name="Alvarado L."/>
            <person name="Berlin A."/>
            <person name="Chapman S.B."/>
            <person name="Chen Z."/>
            <person name="Freedman E."/>
            <person name="Gellesch M."/>
            <person name="Goldberg J."/>
            <person name="Griggs A."/>
            <person name="Gujja S."/>
            <person name="Heilman E."/>
            <person name="Heiman D."/>
            <person name="Howarth C."/>
            <person name="Mehta T."/>
            <person name="Neiman D."/>
            <person name="Pearson M."/>
            <person name="Roberts A."/>
            <person name="Saif S."/>
            <person name="Shea T."/>
            <person name="Shenoy N."/>
            <person name="Sisk P."/>
            <person name="Stolte C."/>
            <person name="Sykes S."/>
            <person name="White J."/>
            <person name="Yandava C."/>
            <person name="Burger G."/>
            <person name="Gray M.W."/>
            <person name="Holland P.W.H."/>
            <person name="King N."/>
            <person name="Lang F.B.F."/>
            <person name="Roger A.J."/>
            <person name="Ruiz-Trillo I."/>
            <person name="Haas B."/>
            <person name="Nusbaum C."/>
            <person name="Birren B."/>
        </authorList>
    </citation>
    <scope>NUCLEOTIDE SEQUENCE [LARGE SCALE GENOMIC DNA]</scope>
    <source>
        <strain evidence="1 2">JP610</strain>
    </source>
</reference>
<dbReference type="GeneID" id="25917344"/>
<evidence type="ECO:0000313" key="1">
    <source>
        <dbReference type="EMBL" id="KNC70630.1"/>
    </source>
</evidence>
<proteinExistence type="predicted"/>
<dbReference type="RefSeq" id="XP_014144532.1">
    <property type="nucleotide sequence ID" value="XM_014289057.1"/>
</dbReference>